<dbReference type="Gene3D" id="3.40.710.10">
    <property type="entry name" value="DD-peptidase/beta-lactamase superfamily"/>
    <property type="match status" value="1"/>
</dbReference>
<keyword evidence="2" id="KW-0378">Hydrolase</keyword>
<dbReference type="SUPFAM" id="SSF56601">
    <property type="entry name" value="beta-lactamase/transpeptidase-like"/>
    <property type="match status" value="1"/>
</dbReference>
<organism evidence="2 3">
    <name type="scientific">Flagellimonas okinawensis</name>
    <dbReference type="NCBI Taxonomy" id="3031324"/>
    <lineage>
        <taxon>Bacteria</taxon>
        <taxon>Pseudomonadati</taxon>
        <taxon>Bacteroidota</taxon>
        <taxon>Flavobacteriia</taxon>
        <taxon>Flavobacteriales</taxon>
        <taxon>Flavobacteriaceae</taxon>
        <taxon>Flagellimonas</taxon>
    </lineage>
</organism>
<reference evidence="2 3" key="1">
    <citation type="submission" date="2023-03" db="EMBL/GenBank/DDBJ databases">
        <title>Muricauda XX sp. nov. and Muricauda XXX sp. nov., two novel species isolated from Okinawa Trough.</title>
        <authorList>
            <person name="Cao W."/>
            <person name="Deng X."/>
        </authorList>
    </citation>
    <scope>NUCLEOTIDE SEQUENCE [LARGE SCALE GENOMIC DNA]</scope>
    <source>
        <strain evidence="2 3">81s02</strain>
    </source>
</reference>
<feature type="domain" description="Beta-lactamase-related" evidence="1">
    <location>
        <begin position="48"/>
        <end position="342"/>
    </location>
</feature>
<keyword evidence="3" id="KW-1185">Reference proteome</keyword>
<name>A0ABT5XJK9_9FLAO</name>
<gene>
    <name evidence="2" type="ORF">PY091_02500</name>
</gene>
<dbReference type="Pfam" id="PF00144">
    <property type="entry name" value="Beta-lactamase"/>
    <property type="match status" value="1"/>
</dbReference>
<protein>
    <submittedName>
        <fullName evidence="2">Serine hydrolase</fullName>
    </submittedName>
</protein>
<dbReference type="GO" id="GO:0016787">
    <property type="term" value="F:hydrolase activity"/>
    <property type="evidence" value="ECO:0007669"/>
    <property type="project" value="UniProtKB-KW"/>
</dbReference>
<proteinExistence type="predicted"/>
<dbReference type="RefSeq" id="WP_275648176.1">
    <property type="nucleotide sequence ID" value="NZ_JARFVA010000001.1"/>
</dbReference>
<dbReference type="InterPro" id="IPR012338">
    <property type="entry name" value="Beta-lactam/transpept-like"/>
</dbReference>
<evidence type="ECO:0000313" key="3">
    <source>
        <dbReference type="Proteomes" id="UP001217083"/>
    </source>
</evidence>
<sequence length="365" mass="40957">MKTKTSIILLLTLVMISIQYSIGQQTDKKEGLSNLIGKLYVNGTLHGGVLVAEGEDILYRDAWGVANIEQHTSLTVDDKFTINSMGKMFTSILILQLVEEGKLDFEDKLSDMLPEFPHKRAKDITLHHLLAHRSGVRDYGLLQMAGQLPYDLTRDQMFAEIGKMDLKFEPGSKFNYSNSGYMLLGAIIENNRGKSLKEVMQERIFGPLGMQNTSMIYTYDLDELPQYFLQDGTIYQEDDVVIYGGDGAEVSTMDDMYTFMMALGSDTLLSEAMWELAFTPHSFPNEVPEDAWPPPHQDPYGYGFSIMELPFDGETTATAVGHGGAGLGSNYALRFLESKRIIVNWNNIFKNPILFDVITYLATSN</sequence>
<accession>A0ABT5XJK9</accession>
<evidence type="ECO:0000313" key="2">
    <source>
        <dbReference type="EMBL" id="MDF0706069.1"/>
    </source>
</evidence>
<dbReference type="InterPro" id="IPR050789">
    <property type="entry name" value="Diverse_Enzym_Activities"/>
</dbReference>
<comment type="caution">
    <text evidence="2">The sequence shown here is derived from an EMBL/GenBank/DDBJ whole genome shotgun (WGS) entry which is preliminary data.</text>
</comment>
<dbReference type="PANTHER" id="PTHR43283">
    <property type="entry name" value="BETA-LACTAMASE-RELATED"/>
    <property type="match status" value="1"/>
</dbReference>
<evidence type="ECO:0000259" key="1">
    <source>
        <dbReference type="Pfam" id="PF00144"/>
    </source>
</evidence>
<dbReference type="InterPro" id="IPR001466">
    <property type="entry name" value="Beta-lactam-related"/>
</dbReference>
<dbReference type="EMBL" id="JARFVA010000001">
    <property type="protein sequence ID" value="MDF0706069.1"/>
    <property type="molecule type" value="Genomic_DNA"/>
</dbReference>
<dbReference type="Proteomes" id="UP001217083">
    <property type="component" value="Unassembled WGS sequence"/>
</dbReference>